<dbReference type="InterPro" id="IPR023614">
    <property type="entry name" value="Porin_dom_sf"/>
</dbReference>
<accession>A0A328ARB9</accession>
<dbReference type="Gene3D" id="2.40.160.10">
    <property type="entry name" value="Porin"/>
    <property type="match status" value="1"/>
</dbReference>
<protein>
    <submittedName>
        <fullName evidence="3">Porin</fullName>
    </submittedName>
</protein>
<dbReference type="RefSeq" id="WP_111513639.1">
    <property type="nucleotide sequence ID" value="NZ_QFYR01000001.1"/>
</dbReference>
<dbReference type="CDD" id="cd14686">
    <property type="entry name" value="bZIP"/>
    <property type="match status" value="1"/>
</dbReference>
<evidence type="ECO:0000313" key="3">
    <source>
        <dbReference type="EMBL" id="RAK57187.1"/>
    </source>
</evidence>
<organism evidence="3 4">
    <name type="scientific">Phenylobacterium deserti</name>
    <dbReference type="NCBI Taxonomy" id="1914756"/>
    <lineage>
        <taxon>Bacteria</taxon>
        <taxon>Pseudomonadati</taxon>
        <taxon>Pseudomonadota</taxon>
        <taxon>Alphaproteobacteria</taxon>
        <taxon>Caulobacterales</taxon>
        <taxon>Caulobacteraceae</taxon>
        <taxon>Phenylobacterium</taxon>
    </lineage>
</organism>
<keyword evidence="1" id="KW-0175">Coiled coil</keyword>
<keyword evidence="2" id="KW-0732">Signal</keyword>
<dbReference type="InterPro" id="IPR010870">
    <property type="entry name" value="Porin_O/P"/>
</dbReference>
<dbReference type="EMBL" id="QFYR01000001">
    <property type="protein sequence ID" value="RAK57187.1"/>
    <property type="molecule type" value="Genomic_DNA"/>
</dbReference>
<comment type="caution">
    <text evidence="3">The sequence shown here is derived from an EMBL/GenBank/DDBJ whole genome shotgun (WGS) entry which is preliminary data.</text>
</comment>
<reference evidence="4" key="1">
    <citation type="submission" date="2018-05" db="EMBL/GenBank/DDBJ databases">
        <authorList>
            <person name="Li X."/>
        </authorList>
    </citation>
    <scope>NUCLEOTIDE SEQUENCE [LARGE SCALE GENOMIC DNA]</scope>
    <source>
        <strain evidence="4">YIM 73061</strain>
    </source>
</reference>
<sequence>MRHFFRAKLAGAAAGALFSLAAPTAQAQVQAAAQAQATAPVQTIAVTPDQLLALTARLDALEQRNSELERQVQELKATAAAGDQAIRKELGGTKVAVAGGRPTLASADGKFTAAFRAGVQLDASRFSQDAPGPLAADFRRGSVGDAAEADRARDFADGANFRRARVGMEGRLFSDWDYAFLYEFGGTGTEGGGVINAAWLQYSGFGRTKIRVGAFAPPTGMDDQTSVWGALFPERSAVGEMVRGIAGADGRSSLAVLSNGDRWTLSAALTGNVVGQQSFDEQVGLVARASILPVKGSDYLVHLGVNTTQVLEPAAGGPDVAPGATRNVRLRERPENRVETVRLVDTGNIDAKRASVWGLEAAGQFKAFTVQSEYFDIGVDRRASPLPSPDFSGWYVQGAWTLTGQPRRYVAASGSFDAPRIDRPFDFRKGDWGAWELGLRVSELDLNFAEGGAGTAPRTGAIRGGDQKITTLGLNWYPNAAVRFSATYQDVQVDRLSAGGAAFGAGALTPPAGAQVGQDVQIWTLRSQYAF</sequence>
<proteinExistence type="predicted"/>
<dbReference type="SUPFAM" id="SSF56935">
    <property type="entry name" value="Porins"/>
    <property type="match status" value="1"/>
</dbReference>
<feature type="signal peptide" evidence="2">
    <location>
        <begin position="1"/>
        <end position="27"/>
    </location>
</feature>
<keyword evidence="4" id="KW-1185">Reference proteome</keyword>
<dbReference type="AlphaFoldDB" id="A0A328ARB9"/>
<feature type="coiled-coil region" evidence="1">
    <location>
        <begin position="51"/>
        <end position="85"/>
    </location>
</feature>
<dbReference type="OrthoDB" id="7217987at2"/>
<dbReference type="Pfam" id="PF07396">
    <property type="entry name" value="Porin_O_P"/>
    <property type="match status" value="1"/>
</dbReference>
<evidence type="ECO:0000256" key="1">
    <source>
        <dbReference type="SAM" id="Coils"/>
    </source>
</evidence>
<name>A0A328ARB9_9CAUL</name>
<evidence type="ECO:0000313" key="4">
    <source>
        <dbReference type="Proteomes" id="UP000249725"/>
    </source>
</evidence>
<dbReference type="Proteomes" id="UP000249725">
    <property type="component" value="Unassembled WGS sequence"/>
</dbReference>
<feature type="chain" id="PRO_5016317254" evidence="2">
    <location>
        <begin position="28"/>
        <end position="531"/>
    </location>
</feature>
<evidence type="ECO:0000256" key="2">
    <source>
        <dbReference type="SAM" id="SignalP"/>
    </source>
</evidence>
<gene>
    <name evidence="3" type="ORF">DJ018_04335</name>
</gene>